<sequence>MVFSVRLFMWCGVVLSSLLSIMAAQASSKYFDIPAWPGDEESCPAPGNIHSSHGVFRAPSKSEGVDWVGMSQGDVGENVLAFTKAIFVLAEQNSESRGFLASCIYRTSAGRYLSMRLDGNEYGHIMWIARSASWRQSQDFSSKAILECTDKGTRACGFFIK</sequence>
<dbReference type="Pfam" id="PF12582">
    <property type="entry name" value="DUF3757"/>
    <property type="match status" value="1"/>
</dbReference>
<evidence type="ECO:0000256" key="1">
    <source>
        <dbReference type="SAM" id="SignalP"/>
    </source>
</evidence>
<dbReference type="PATRIC" id="fig|1615673.3.peg.1242"/>
<evidence type="ECO:0000313" key="3">
    <source>
        <dbReference type="Proteomes" id="UP000050852"/>
    </source>
</evidence>
<dbReference type="AlphaFoldDB" id="A0A0R3AVL0"/>
<dbReference type="RefSeq" id="WP_057700734.1">
    <property type="nucleotide sequence ID" value="NZ_JYLN01000001.1"/>
</dbReference>
<name>A0A0R3AVL0_9PSED</name>
<reference evidence="2 3" key="1">
    <citation type="submission" date="2015-02" db="EMBL/GenBank/DDBJ databases">
        <title>Two Pseudomonas sp. nov., isolated from raw milk.</title>
        <authorList>
            <person name="Wenning M."/>
            <person name="von Neubeck M."/>
            <person name="Huptas C."/>
            <person name="Scherer S."/>
        </authorList>
    </citation>
    <scope>NUCLEOTIDE SEQUENCE [LARGE SCALE GENOMIC DNA]</scope>
    <source>
        <strain evidence="2 3">DSM 29164</strain>
    </source>
</reference>
<evidence type="ECO:0000313" key="2">
    <source>
        <dbReference type="EMBL" id="KRP74900.1"/>
    </source>
</evidence>
<organism evidence="2 3">
    <name type="scientific">Pseudomonas paralactis</name>
    <dbReference type="NCBI Taxonomy" id="1615673"/>
    <lineage>
        <taxon>Bacteria</taxon>
        <taxon>Pseudomonadati</taxon>
        <taxon>Pseudomonadota</taxon>
        <taxon>Gammaproteobacteria</taxon>
        <taxon>Pseudomonadales</taxon>
        <taxon>Pseudomonadaceae</taxon>
        <taxon>Pseudomonas</taxon>
    </lineage>
</organism>
<proteinExistence type="predicted"/>
<dbReference type="Proteomes" id="UP000050852">
    <property type="component" value="Unassembled WGS sequence"/>
</dbReference>
<comment type="caution">
    <text evidence="2">The sequence shown here is derived from an EMBL/GenBank/DDBJ whole genome shotgun (WGS) entry which is preliminary data.</text>
</comment>
<protein>
    <recommendedName>
        <fullName evidence="4">DUF3757 domain-containing protein</fullName>
    </recommendedName>
</protein>
<feature type="chain" id="PRO_5006432220" description="DUF3757 domain-containing protein" evidence="1">
    <location>
        <begin position="27"/>
        <end position="161"/>
    </location>
</feature>
<dbReference type="InterPro" id="IPR022231">
    <property type="entry name" value="DUF3757"/>
</dbReference>
<accession>A0A0R3AVL0</accession>
<gene>
    <name evidence="2" type="ORF">TX23_01590</name>
</gene>
<dbReference type="EMBL" id="JYLN01000001">
    <property type="protein sequence ID" value="KRP74900.1"/>
    <property type="molecule type" value="Genomic_DNA"/>
</dbReference>
<dbReference type="OrthoDB" id="7031248at2"/>
<feature type="signal peptide" evidence="1">
    <location>
        <begin position="1"/>
        <end position="26"/>
    </location>
</feature>
<keyword evidence="1" id="KW-0732">Signal</keyword>
<evidence type="ECO:0008006" key="4">
    <source>
        <dbReference type="Google" id="ProtNLM"/>
    </source>
</evidence>